<evidence type="ECO:0000313" key="4">
    <source>
        <dbReference type="EMBL" id="CUX65265.1"/>
    </source>
</evidence>
<dbReference type="Gene3D" id="3.30.360.10">
    <property type="entry name" value="Dihydrodipicolinate Reductase, domain 2"/>
    <property type="match status" value="1"/>
</dbReference>
<organism evidence="4 5">
    <name type="scientific">Agrobacterium tumefaciens str. Kerr 14</name>
    <dbReference type="NCBI Taxonomy" id="1183424"/>
    <lineage>
        <taxon>Bacteria</taxon>
        <taxon>Pseudomonadati</taxon>
        <taxon>Pseudomonadota</taxon>
        <taxon>Alphaproteobacteria</taxon>
        <taxon>Hyphomicrobiales</taxon>
        <taxon>Rhizobiaceae</taxon>
        <taxon>Rhizobium/Agrobacterium group</taxon>
        <taxon>Agrobacterium</taxon>
        <taxon>Agrobacterium tumefaciens complex</taxon>
    </lineage>
</organism>
<dbReference type="RefSeq" id="WP_280174105.1">
    <property type="nucleotide sequence ID" value="NZ_LT009732.1"/>
</dbReference>
<dbReference type="InterPro" id="IPR000683">
    <property type="entry name" value="Gfo/Idh/MocA-like_OxRdtase_N"/>
</dbReference>
<dbReference type="Proteomes" id="UP000191897">
    <property type="component" value="Unassembled WGS sequence"/>
</dbReference>
<protein>
    <submittedName>
        <fullName evidence="4">Myo-inositol 2-dehydrogenase</fullName>
        <ecNumber evidence="4">1.1.1.18</ecNumber>
    </submittedName>
</protein>
<sequence>MEETLERLRFGIIGSGYMAKTHSLALRNLESFIWPGMPKIERVRLADINEALANESARRWGWSEATTDWKKVTRADDIDVVVIITPNDSHEEIAVDAFEHGKHVFCEKPLAQDLAAAKRMAAAARKSGKINLVNFVYRCWPAIQFASKLIAEGELGELRHFEGHFFQDYANDASLPFAWRFDKSKAGGGAFGDIGSHITDIAVSLMGPIGRVAANTRTYFKDRSSSKGSKPVTVDDMTTALVEFQSGATGSIHASWAATGHKSDLAFTVIGSKGSLTFSWERNNEIHLYTEQDQKDRAGFRRIMLGGIHPEAEPFWYAQGQGLGYGESFVITARRLVEAIRNNNTAAGPSFAEAVHINAVVEAVFSAAETRSWQVVDNG</sequence>
<dbReference type="PANTHER" id="PTHR43818">
    <property type="entry name" value="BCDNA.GH03377"/>
    <property type="match status" value="1"/>
</dbReference>
<name>A0A1S7SA93_AGRTU</name>
<evidence type="ECO:0000256" key="1">
    <source>
        <dbReference type="ARBA" id="ARBA00023002"/>
    </source>
</evidence>
<dbReference type="InterPro" id="IPR050463">
    <property type="entry name" value="Gfo/Idh/MocA_oxidrdct_glycsds"/>
</dbReference>
<dbReference type="Gene3D" id="3.40.50.720">
    <property type="entry name" value="NAD(P)-binding Rossmann-like Domain"/>
    <property type="match status" value="1"/>
</dbReference>
<dbReference type="GO" id="GO:0000166">
    <property type="term" value="F:nucleotide binding"/>
    <property type="evidence" value="ECO:0007669"/>
    <property type="project" value="InterPro"/>
</dbReference>
<dbReference type="EMBL" id="FBWC01000035">
    <property type="protein sequence ID" value="CUX65265.1"/>
    <property type="molecule type" value="Genomic_DNA"/>
</dbReference>
<gene>
    <name evidence="4" type="ORF">AGR4C_pa40037</name>
</gene>
<evidence type="ECO:0000259" key="2">
    <source>
        <dbReference type="Pfam" id="PF01408"/>
    </source>
</evidence>
<evidence type="ECO:0000313" key="5">
    <source>
        <dbReference type="Proteomes" id="UP000191897"/>
    </source>
</evidence>
<proteinExistence type="predicted"/>
<dbReference type="SUPFAM" id="SSF51735">
    <property type="entry name" value="NAD(P)-binding Rossmann-fold domains"/>
    <property type="match status" value="1"/>
</dbReference>
<dbReference type="InterPro" id="IPR055170">
    <property type="entry name" value="GFO_IDH_MocA-like_dom"/>
</dbReference>
<reference evidence="4 5" key="1">
    <citation type="submission" date="2016-01" db="EMBL/GenBank/DDBJ databases">
        <authorList>
            <person name="Oliw E.H."/>
        </authorList>
    </citation>
    <scope>NUCLEOTIDE SEQUENCE [LARGE SCALE GENOMIC DNA]</scope>
    <source>
        <strain evidence="4 5">Kerr 14</strain>
    </source>
</reference>
<dbReference type="GO" id="GO:0050112">
    <property type="term" value="F:inositol 2-dehydrogenase (NAD+) activity"/>
    <property type="evidence" value="ECO:0007669"/>
    <property type="project" value="UniProtKB-EC"/>
</dbReference>
<keyword evidence="1 4" id="KW-0560">Oxidoreductase</keyword>
<evidence type="ECO:0000259" key="3">
    <source>
        <dbReference type="Pfam" id="PF22725"/>
    </source>
</evidence>
<dbReference type="EC" id="1.1.1.18" evidence="4"/>
<dbReference type="AlphaFoldDB" id="A0A1S7SA93"/>
<feature type="domain" description="Gfo/Idh/MocA-like oxidoreductase N-terminal" evidence="2">
    <location>
        <begin position="8"/>
        <end position="135"/>
    </location>
</feature>
<accession>A0A1S7SA93</accession>
<feature type="domain" description="GFO/IDH/MocA-like oxidoreductase" evidence="3">
    <location>
        <begin position="144"/>
        <end position="276"/>
    </location>
</feature>
<dbReference type="Pfam" id="PF01408">
    <property type="entry name" value="GFO_IDH_MocA"/>
    <property type="match status" value="1"/>
</dbReference>
<dbReference type="SUPFAM" id="SSF55347">
    <property type="entry name" value="Glyceraldehyde-3-phosphate dehydrogenase-like, C-terminal domain"/>
    <property type="match status" value="1"/>
</dbReference>
<dbReference type="InterPro" id="IPR036291">
    <property type="entry name" value="NAD(P)-bd_dom_sf"/>
</dbReference>
<dbReference type="PANTHER" id="PTHR43818:SF11">
    <property type="entry name" value="BCDNA.GH03377"/>
    <property type="match status" value="1"/>
</dbReference>
<dbReference type="Pfam" id="PF22725">
    <property type="entry name" value="GFO_IDH_MocA_C3"/>
    <property type="match status" value="1"/>
</dbReference>